<keyword evidence="7" id="KW-0809">Transit peptide</keyword>
<evidence type="ECO:0000256" key="12">
    <source>
        <dbReference type="ARBA" id="ARBA00047990"/>
    </source>
</evidence>
<dbReference type="InterPro" id="IPR002908">
    <property type="entry name" value="Frataxin/CyaY"/>
</dbReference>
<comment type="catalytic activity">
    <reaction evidence="12">
        <text>4 Fe(2+) + O2 + 4 H(+) = 4 Fe(3+) + 2 H2O</text>
        <dbReference type="Rhea" id="RHEA:11148"/>
        <dbReference type="ChEBI" id="CHEBI:15377"/>
        <dbReference type="ChEBI" id="CHEBI:15378"/>
        <dbReference type="ChEBI" id="CHEBI:15379"/>
        <dbReference type="ChEBI" id="CHEBI:29033"/>
        <dbReference type="ChEBI" id="CHEBI:29034"/>
        <dbReference type="EC" id="1.16.3.1"/>
    </reaction>
</comment>
<dbReference type="GO" id="GO:0008199">
    <property type="term" value="F:ferric iron binding"/>
    <property type="evidence" value="ECO:0007669"/>
    <property type="project" value="InterPro"/>
</dbReference>
<evidence type="ECO:0000256" key="1">
    <source>
        <dbReference type="ARBA" id="ARBA00004173"/>
    </source>
</evidence>
<evidence type="ECO:0000256" key="10">
    <source>
        <dbReference type="ARBA" id="ARBA00023065"/>
    </source>
</evidence>
<keyword evidence="5" id="KW-0813">Transport</keyword>
<dbReference type="GO" id="GO:0051537">
    <property type="term" value="F:2 iron, 2 sulfur cluster binding"/>
    <property type="evidence" value="ECO:0007669"/>
    <property type="project" value="TreeGrafter"/>
</dbReference>
<evidence type="ECO:0000256" key="11">
    <source>
        <dbReference type="ARBA" id="ARBA00023128"/>
    </source>
</evidence>
<dbReference type="Gene3D" id="3.30.920.10">
    <property type="entry name" value="Frataxin/CyaY"/>
    <property type="match status" value="1"/>
</dbReference>
<accession>A0A7S1CTD4</accession>
<evidence type="ECO:0000256" key="4">
    <source>
        <dbReference type="ARBA" id="ARBA00022434"/>
    </source>
</evidence>
<dbReference type="NCBIfam" id="TIGR03421">
    <property type="entry name" value="FeS_CyaY"/>
    <property type="match status" value="1"/>
</dbReference>
<dbReference type="PROSITE" id="PS50810">
    <property type="entry name" value="FRATAXIN_2"/>
    <property type="match status" value="1"/>
</dbReference>
<dbReference type="SMART" id="SM01219">
    <property type="entry name" value="Frataxin_Cyay"/>
    <property type="match status" value="1"/>
</dbReference>
<keyword evidence="8" id="KW-0560">Oxidoreductase</keyword>
<keyword evidence="10" id="KW-0406">Ion transport</keyword>
<reference evidence="13" key="1">
    <citation type="submission" date="2021-01" db="EMBL/GenBank/DDBJ databases">
        <authorList>
            <person name="Corre E."/>
            <person name="Pelletier E."/>
            <person name="Niang G."/>
            <person name="Scheremetjew M."/>
            <person name="Finn R."/>
            <person name="Kale V."/>
            <person name="Holt S."/>
            <person name="Cochrane G."/>
            <person name="Meng A."/>
            <person name="Brown T."/>
            <person name="Cohen L."/>
        </authorList>
    </citation>
    <scope>NUCLEOTIDE SEQUENCE</scope>
    <source>
        <strain evidence="13">CCMP2329</strain>
    </source>
</reference>
<dbReference type="SUPFAM" id="SSF55387">
    <property type="entry name" value="Frataxin/Nqo15-like"/>
    <property type="match status" value="1"/>
</dbReference>
<dbReference type="PROSITE" id="PS01344">
    <property type="entry name" value="FRATAXIN_1"/>
    <property type="match status" value="1"/>
</dbReference>
<evidence type="ECO:0000256" key="9">
    <source>
        <dbReference type="ARBA" id="ARBA00023004"/>
    </source>
</evidence>
<keyword evidence="4" id="KW-0409">Iron storage</keyword>
<protein>
    <recommendedName>
        <fullName evidence="3">ferroxidase</fullName>
        <ecNumber evidence="3">1.16.3.1</ecNumber>
    </recommendedName>
</protein>
<dbReference type="CDD" id="cd00503">
    <property type="entry name" value="Frataxin"/>
    <property type="match status" value="1"/>
</dbReference>
<dbReference type="EMBL" id="HBFV01000413">
    <property type="protein sequence ID" value="CAD8927923.1"/>
    <property type="molecule type" value="Transcribed_RNA"/>
</dbReference>
<dbReference type="PANTHER" id="PTHR16821">
    <property type="entry name" value="FRATAXIN"/>
    <property type="match status" value="1"/>
</dbReference>
<dbReference type="GO" id="GO:0005739">
    <property type="term" value="C:mitochondrion"/>
    <property type="evidence" value="ECO:0007669"/>
    <property type="project" value="UniProtKB-SubCell"/>
</dbReference>
<dbReference type="GO" id="GO:0006826">
    <property type="term" value="P:iron ion transport"/>
    <property type="evidence" value="ECO:0007669"/>
    <property type="project" value="UniProtKB-KW"/>
</dbReference>
<dbReference type="InterPro" id="IPR017789">
    <property type="entry name" value="Frataxin"/>
</dbReference>
<dbReference type="PANTHER" id="PTHR16821:SF2">
    <property type="entry name" value="FRATAXIN, MITOCHONDRIAL"/>
    <property type="match status" value="1"/>
</dbReference>
<dbReference type="GO" id="GO:0034986">
    <property type="term" value="F:iron chaperone activity"/>
    <property type="evidence" value="ECO:0007669"/>
    <property type="project" value="TreeGrafter"/>
</dbReference>
<evidence type="ECO:0000256" key="7">
    <source>
        <dbReference type="ARBA" id="ARBA00022946"/>
    </source>
</evidence>
<keyword evidence="6" id="KW-0410">Iron transport</keyword>
<evidence type="ECO:0000256" key="8">
    <source>
        <dbReference type="ARBA" id="ARBA00023002"/>
    </source>
</evidence>
<dbReference type="GO" id="GO:0004322">
    <property type="term" value="F:ferroxidase activity"/>
    <property type="evidence" value="ECO:0007669"/>
    <property type="project" value="UniProtKB-EC"/>
</dbReference>
<dbReference type="PRINTS" id="PR00904">
    <property type="entry name" value="FRATAXIN"/>
</dbReference>
<keyword evidence="11" id="KW-0496">Mitochondrion</keyword>
<dbReference type="AlphaFoldDB" id="A0A7S1CTD4"/>
<gene>
    <name evidence="13" type="ORF">POKL1161_LOCUS276</name>
</gene>
<evidence type="ECO:0000256" key="5">
    <source>
        <dbReference type="ARBA" id="ARBA00022448"/>
    </source>
</evidence>
<dbReference type="EC" id="1.16.3.1" evidence="3"/>
<dbReference type="GO" id="GO:0006879">
    <property type="term" value="P:intracellular iron ion homeostasis"/>
    <property type="evidence" value="ECO:0007669"/>
    <property type="project" value="UniProtKB-KW"/>
</dbReference>
<comment type="subcellular location">
    <subcellularLocation>
        <location evidence="1">Mitochondrion</location>
    </subcellularLocation>
</comment>
<organism evidence="13">
    <name type="scientific">Picochlorum oklahomense</name>
    <dbReference type="NCBI Taxonomy" id="249345"/>
    <lineage>
        <taxon>Eukaryota</taxon>
        <taxon>Viridiplantae</taxon>
        <taxon>Chlorophyta</taxon>
        <taxon>core chlorophytes</taxon>
        <taxon>Trebouxiophyceae</taxon>
        <taxon>Trebouxiophyceae incertae sedis</taxon>
        <taxon>Picochlorum</taxon>
    </lineage>
</organism>
<dbReference type="InterPro" id="IPR020895">
    <property type="entry name" value="Frataxin_CS"/>
</dbReference>
<name>A0A7S1CTD4_9CHLO</name>
<comment type="similarity">
    <text evidence="2">Belongs to the frataxin family.</text>
</comment>
<dbReference type="InterPro" id="IPR036524">
    <property type="entry name" value="Frataxin/CyaY_sf"/>
</dbReference>
<dbReference type="GO" id="GO:0016226">
    <property type="term" value="P:iron-sulfur cluster assembly"/>
    <property type="evidence" value="ECO:0007669"/>
    <property type="project" value="InterPro"/>
</dbReference>
<dbReference type="Pfam" id="PF01491">
    <property type="entry name" value="Frataxin_Cyay"/>
    <property type="match status" value="1"/>
</dbReference>
<evidence type="ECO:0000256" key="6">
    <source>
        <dbReference type="ARBA" id="ARBA00022496"/>
    </source>
</evidence>
<keyword evidence="9" id="KW-0408">Iron</keyword>
<evidence type="ECO:0000256" key="3">
    <source>
        <dbReference type="ARBA" id="ARBA00013107"/>
    </source>
</evidence>
<dbReference type="GO" id="GO:0008198">
    <property type="term" value="F:ferrous iron binding"/>
    <property type="evidence" value="ECO:0007669"/>
    <property type="project" value="TreeGrafter"/>
</dbReference>
<proteinExistence type="inferred from homology"/>
<dbReference type="NCBIfam" id="TIGR03422">
    <property type="entry name" value="mito_frataxin"/>
    <property type="match status" value="1"/>
</dbReference>
<sequence>MLRQSLNLLRRHAARTTRALRTIPPNLAVGEDPMLIVMASRYVTWSQMVASHGTTPALPGKTGERRRLSTGNEDEIDDVRYHKEADHTLEYLVEAFENLLDGIDADDADVELSQGVLNLNLGSIGTYVINKQTPNKQIWVSSPVSGPVRYDFVKGFWTYKRDGHLFHQRLEEEIKALTGVDIDLNPCSHCGKRNACADNYECVK</sequence>
<evidence type="ECO:0000313" key="13">
    <source>
        <dbReference type="EMBL" id="CAD8927923.1"/>
    </source>
</evidence>
<evidence type="ECO:0000256" key="2">
    <source>
        <dbReference type="ARBA" id="ARBA00008183"/>
    </source>
</evidence>